<dbReference type="RefSeq" id="WP_241771202.1">
    <property type="nucleotide sequence ID" value="NZ_BANB01000574.1"/>
</dbReference>
<reference evidence="2 3" key="1">
    <citation type="submission" date="2012-11" db="EMBL/GenBank/DDBJ databases">
        <title>Whole genome sequence of Acidisphaera rubrifaciens HS-AP3.</title>
        <authorList>
            <person name="Azuma Y."/>
            <person name="Higashiura N."/>
            <person name="Hirakawa H."/>
            <person name="Matsushita K."/>
        </authorList>
    </citation>
    <scope>NUCLEOTIDE SEQUENCE [LARGE SCALE GENOMIC DNA]</scope>
    <source>
        <strain evidence="2 3">HS-AP3</strain>
    </source>
</reference>
<evidence type="ECO:0000313" key="2">
    <source>
        <dbReference type="EMBL" id="GAN78027.1"/>
    </source>
</evidence>
<dbReference type="GO" id="GO:0006313">
    <property type="term" value="P:DNA transposition"/>
    <property type="evidence" value="ECO:0007669"/>
    <property type="project" value="InterPro"/>
</dbReference>
<dbReference type="PANTHER" id="PTHR36966:SF1">
    <property type="entry name" value="REP-ASSOCIATED TYROSINE TRANSPOSASE"/>
    <property type="match status" value="1"/>
</dbReference>
<gene>
    <name evidence="2" type="ORF">Asru_0574_01</name>
</gene>
<dbReference type="InterPro" id="IPR036515">
    <property type="entry name" value="Transposase_17_sf"/>
</dbReference>
<proteinExistence type="predicted"/>
<dbReference type="AlphaFoldDB" id="A0A0D6P8M1"/>
<dbReference type="InterPro" id="IPR052715">
    <property type="entry name" value="RAYT_transposase"/>
</dbReference>
<accession>A0A0D6P8M1</accession>
<evidence type="ECO:0000259" key="1">
    <source>
        <dbReference type="SMART" id="SM01321"/>
    </source>
</evidence>
<name>A0A0D6P8M1_9PROT</name>
<dbReference type="SUPFAM" id="SSF143422">
    <property type="entry name" value="Transposase IS200-like"/>
    <property type="match status" value="1"/>
</dbReference>
<sequence>MLPDHLHCLWTLPPDDADFPTRWRMIKALFSRRVAHPPDRRPSLVRKREAGVWQRRYWEHTIRDERDYAAHMDYIHFNPVKHGIAAHPAAWPHSSFRRCVARGVYPEDWALAYVDLPHTGERPDQAVG</sequence>
<dbReference type="PANTHER" id="PTHR36966">
    <property type="entry name" value="REP-ASSOCIATED TYROSINE TRANSPOSASE"/>
    <property type="match status" value="1"/>
</dbReference>
<dbReference type="SMART" id="SM01321">
    <property type="entry name" value="Y1_Tnp"/>
    <property type="match status" value="1"/>
</dbReference>
<dbReference type="GO" id="GO:0043565">
    <property type="term" value="F:sequence-specific DNA binding"/>
    <property type="evidence" value="ECO:0007669"/>
    <property type="project" value="TreeGrafter"/>
</dbReference>
<dbReference type="Gene3D" id="3.30.70.1290">
    <property type="entry name" value="Transposase IS200-like"/>
    <property type="match status" value="1"/>
</dbReference>
<comment type="caution">
    <text evidence="2">The sequence shown here is derived from an EMBL/GenBank/DDBJ whole genome shotgun (WGS) entry which is preliminary data.</text>
</comment>
<dbReference type="GO" id="GO:0004803">
    <property type="term" value="F:transposase activity"/>
    <property type="evidence" value="ECO:0007669"/>
    <property type="project" value="InterPro"/>
</dbReference>
<dbReference type="InterPro" id="IPR002686">
    <property type="entry name" value="Transposase_17"/>
</dbReference>
<protein>
    <recommendedName>
        <fullName evidence="1">Transposase IS200-like domain-containing protein</fullName>
    </recommendedName>
</protein>
<evidence type="ECO:0000313" key="3">
    <source>
        <dbReference type="Proteomes" id="UP000032680"/>
    </source>
</evidence>
<keyword evidence="3" id="KW-1185">Reference proteome</keyword>
<dbReference type="Proteomes" id="UP000032680">
    <property type="component" value="Unassembled WGS sequence"/>
</dbReference>
<dbReference type="NCBIfam" id="NF047646">
    <property type="entry name" value="REP_Tyr_transpos"/>
    <property type="match status" value="1"/>
</dbReference>
<feature type="domain" description="Transposase IS200-like" evidence="1">
    <location>
        <begin position="2"/>
        <end position="78"/>
    </location>
</feature>
<dbReference type="EMBL" id="BANB01000574">
    <property type="protein sequence ID" value="GAN78027.1"/>
    <property type="molecule type" value="Genomic_DNA"/>
</dbReference>
<organism evidence="2 3">
    <name type="scientific">Acidisphaera rubrifaciens HS-AP3</name>
    <dbReference type="NCBI Taxonomy" id="1231350"/>
    <lineage>
        <taxon>Bacteria</taxon>
        <taxon>Pseudomonadati</taxon>
        <taxon>Pseudomonadota</taxon>
        <taxon>Alphaproteobacteria</taxon>
        <taxon>Acetobacterales</taxon>
        <taxon>Acetobacteraceae</taxon>
        <taxon>Acidisphaera</taxon>
    </lineage>
</organism>